<dbReference type="GO" id="GO:0047536">
    <property type="term" value="F:2-aminoadipate transaminase activity"/>
    <property type="evidence" value="ECO:0007669"/>
    <property type="project" value="TreeGrafter"/>
</dbReference>
<dbReference type="Gene3D" id="3.90.1150.10">
    <property type="entry name" value="Aspartate Aminotransferase, domain 1"/>
    <property type="match status" value="1"/>
</dbReference>
<dbReference type="Proteomes" id="UP000600918">
    <property type="component" value="Unassembled WGS sequence"/>
</dbReference>
<protein>
    <recommendedName>
        <fullName evidence="1">Aminotransferase class I/classII large domain-containing protein</fullName>
    </recommendedName>
</protein>
<dbReference type="InterPro" id="IPR015421">
    <property type="entry name" value="PyrdxlP-dep_Trfase_major"/>
</dbReference>
<proteinExistence type="predicted"/>
<dbReference type="EMBL" id="JACSDY010000001">
    <property type="protein sequence ID" value="KAF7438946.1"/>
    <property type="molecule type" value="Genomic_DNA"/>
</dbReference>
<dbReference type="InterPro" id="IPR004839">
    <property type="entry name" value="Aminotransferase_I/II_large"/>
</dbReference>
<organism evidence="2 3">
    <name type="scientific">Vespula pensylvanica</name>
    <name type="common">Western yellow jacket</name>
    <name type="synonym">Wasp</name>
    <dbReference type="NCBI Taxonomy" id="30213"/>
    <lineage>
        <taxon>Eukaryota</taxon>
        <taxon>Metazoa</taxon>
        <taxon>Ecdysozoa</taxon>
        <taxon>Arthropoda</taxon>
        <taxon>Hexapoda</taxon>
        <taxon>Insecta</taxon>
        <taxon>Pterygota</taxon>
        <taxon>Neoptera</taxon>
        <taxon>Endopterygota</taxon>
        <taxon>Hymenoptera</taxon>
        <taxon>Apocrita</taxon>
        <taxon>Aculeata</taxon>
        <taxon>Vespoidea</taxon>
        <taxon>Vespidae</taxon>
        <taxon>Vespinae</taxon>
        <taxon>Vespula</taxon>
    </lineage>
</organism>
<accession>A0A834PFJ6</accession>
<dbReference type="PANTHER" id="PTHR42858">
    <property type="entry name" value="AMINOTRANSFERASE"/>
    <property type="match status" value="1"/>
</dbReference>
<dbReference type="InterPro" id="IPR015424">
    <property type="entry name" value="PyrdxlP-dep_Trfase"/>
</dbReference>
<gene>
    <name evidence="2" type="ORF">H0235_001337</name>
</gene>
<dbReference type="CDD" id="cd00609">
    <property type="entry name" value="AAT_like"/>
    <property type="match status" value="1"/>
</dbReference>
<dbReference type="InterPro" id="IPR015422">
    <property type="entry name" value="PyrdxlP-dep_Trfase_small"/>
</dbReference>
<dbReference type="GO" id="GO:0030170">
    <property type="term" value="F:pyridoxal phosphate binding"/>
    <property type="evidence" value="ECO:0007669"/>
    <property type="project" value="InterPro"/>
</dbReference>
<sequence length="486" mass="55777">MGIPSARDLTKPDEMLYRFHRGRNIDSRQFLNMHETIAYKKKKRRKMNKNFTMEGVQDPYLRHLFDGDPIFNVYNKEAINMSVGAPGPDLLKQCTDILSNATVHRMDEEKKEGKFYLFQYGITPGLWECREELAKFLSRRYGDPVKREHLILTCGATHGLQLSITSIISPNGIIFVEEVTYMIALDAFKQFPLMKIVTVPMKNDVVDLDAFEKIISKIKKGEFYLNNQKIFWAMFYTIPTYHNPTGMVLPPDSCKRLVEIARNNSILIVAEDVYNLLHYEDGFPPHRLFFYDDPSEPNYKGGNVISNGSFSKILSPAIRFGWIESSPRIAHIFKTSGILCSGGATNHYVSGLITSLLQEKIEDKHLNMLIETYKERLNALCETLDRYLPSCCSYNRPKGGYFVWIHLPPDIDAAAFIKWCQKEYRVSAIPGIRFSYTGEAKNFLRLSIAFHLKNTLIKAATILCKGLLNYIRNHSGNNYTDNKIVT</sequence>
<feature type="domain" description="Aminotransferase class I/classII large" evidence="1">
    <location>
        <begin position="117"/>
        <end position="460"/>
    </location>
</feature>
<keyword evidence="3" id="KW-1185">Reference proteome</keyword>
<dbReference type="Gene3D" id="3.40.640.10">
    <property type="entry name" value="Type I PLP-dependent aspartate aminotransferase-like (Major domain)"/>
    <property type="match status" value="1"/>
</dbReference>
<evidence type="ECO:0000313" key="3">
    <source>
        <dbReference type="Proteomes" id="UP000600918"/>
    </source>
</evidence>
<dbReference type="Pfam" id="PF00155">
    <property type="entry name" value="Aminotran_1_2"/>
    <property type="match status" value="1"/>
</dbReference>
<evidence type="ECO:0000313" key="2">
    <source>
        <dbReference type="EMBL" id="KAF7438946.1"/>
    </source>
</evidence>
<dbReference type="PANTHER" id="PTHR42858:SF1">
    <property type="entry name" value="LD15494P"/>
    <property type="match status" value="1"/>
</dbReference>
<dbReference type="AlphaFoldDB" id="A0A834PFJ6"/>
<name>A0A834PFJ6_VESPE</name>
<reference evidence="2" key="1">
    <citation type="journal article" date="2020" name="G3 (Bethesda)">
        <title>High-Quality Assemblies for Three Invasive Social Wasps from the &lt;i&gt;Vespula&lt;/i&gt; Genus.</title>
        <authorList>
            <person name="Harrop T.W.R."/>
            <person name="Guhlin J."/>
            <person name="McLaughlin G.M."/>
            <person name="Permina E."/>
            <person name="Stockwell P."/>
            <person name="Gilligan J."/>
            <person name="Le Lec M.F."/>
            <person name="Gruber M.A.M."/>
            <person name="Quinn O."/>
            <person name="Lovegrove M."/>
            <person name="Duncan E.J."/>
            <person name="Remnant E.J."/>
            <person name="Van Eeckhoven J."/>
            <person name="Graham B."/>
            <person name="Knapp R.A."/>
            <person name="Langford K.W."/>
            <person name="Kronenberg Z."/>
            <person name="Press M.O."/>
            <person name="Eacker S.M."/>
            <person name="Wilson-Rankin E.E."/>
            <person name="Purcell J."/>
            <person name="Lester P.J."/>
            <person name="Dearden P.K."/>
        </authorList>
    </citation>
    <scope>NUCLEOTIDE SEQUENCE</scope>
    <source>
        <strain evidence="2">Volc-1</strain>
    </source>
</reference>
<dbReference type="SUPFAM" id="SSF53383">
    <property type="entry name" value="PLP-dependent transferases"/>
    <property type="match status" value="1"/>
</dbReference>
<comment type="caution">
    <text evidence="2">The sequence shown here is derived from an EMBL/GenBank/DDBJ whole genome shotgun (WGS) entry which is preliminary data.</text>
</comment>
<evidence type="ECO:0000259" key="1">
    <source>
        <dbReference type="Pfam" id="PF00155"/>
    </source>
</evidence>